<evidence type="ECO:0000259" key="1">
    <source>
        <dbReference type="Pfam" id="PF00535"/>
    </source>
</evidence>
<dbReference type="SMART" id="SM00028">
    <property type="entry name" value="TPR"/>
    <property type="match status" value="3"/>
</dbReference>
<keyword evidence="3" id="KW-1185">Reference proteome</keyword>
<dbReference type="InterPro" id="IPR001173">
    <property type="entry name" value="Glyco_trans_2-like"/>
</dbReference>
<dbReference type="CDD" id="cd02511">
    <property type="entry name" value="Beta4Glucosyltransferase"/>
    <property type="match status" value="1"/>
</dbReference>
<protein>
    <submittedName>
        <fullName evidence="2">Glycosyl transferase</fullName>
    </submittedName>
</protein>
<dbReference type="InterPro" id="IPR011990">
    <property type="entry name" value="TPR-like_helical_dom_sf"/>
</dbReference>
<dbReference type="PANTHER" id="PTHR43630:SF2">
    <property type="entry name" value="GLYCOSYLTRANSFERASE"/>
    <property type="match status" value="1"/>
</dbReference>
<sequence>MFIMLINFEGIIMKEISISLCMIVKNEENTIARCLDSVKDIVDEIVIVDTGSTDRTKEIVGGYTDKIYDFTWIDDFSAARNYAFSLASTDYILWLDADDVILEPDRLKFLDLKKTLDPLMDAVNMPYLLAFDQHGNVTFSLRRNRLVKRSRNFQWIGAVHEYLAVGGHILNSDISVVHKEEARDSDRNLNIYERRLAGGEEFTPRDFYYFANELFEHQQFERAIEFYEKFLNTDMGWVEDRIAACAKLADCFHRLGDPKSEHAFLYRSFEYDTPRAEFCCRLGHSCLQAGRLKQAVFWYKLATELEKPVDSWGHMYHACWTWLPHLQLCVCYDRLGEHELAYKHNEIARTFQPENVSVIHNKIYLEGVLGKEVKEEKNS</sequence>
<reference evidence="3" key="1">
    <citation type="submission" date="2018-02" db="EMBL/GenBank/DDBJ databases">
        <title>Genome sequence of Desulfocucumis palustris strain NAW-5.</title>
        <authorList>
            <person name="Watanabe M."/>
            <person name="Kojima H."/>
            <person name="Fukui M."/>
        </authorList>
    </citation>
    <scope>NUCLEOTIDE SEQUENCE [LARGE SCALE GENOMIC DNA]</scope>
    <source>
        <strain evidence="3">NAW-5</strain>
    </source>
</reference>
<dbReference type="InterPro" id="IPR019734">
    <property type="entry name" value="TPR_rpt"/>
</dbReference>
<dbReference type="Pfam" id="PF00535">
    <property type="entry name" value="Glycos_transf_2"/>
    <property type="match status" value="1"/>
</dbReference>
<name>A0A2L2XK84_9FIRM</name>
<proteinExistence type="predicted"/>
<dbReference type="InterPro" id="IPR029044">
    <property type="entry name" value="Nucleotide-diphossugar_trans"/>
</dbReference>
<dbReference type="PANTHER" id="PTHR43630">
    <property type="entry name" value="POLY-BETA-1,6-N-ACETYL-D-GLUCOSAMINE SYNTHASE"/>
    <property type="match status" value="1"/>
</dbReference>
<keyword evidence="2" id="KW-0808">Transferase</keyword>
<dbReference type="AlphaFoldDB" id="A0A2L2XK84"/>
<feature type="domain" description="Glycosyltransferase 2-like" evidence="1">
    <location>
        <begin position="19"/>
        <end position="104"/>
    </location>
</feature>
<evidence type="ECO:0000313" key="2">
    <source>
        <dbReference type="EMBL" id="GBF34311.1"/>
    </source>
</evidence>
<dbReference type="SUPFAM" id="SSF48452">
    <property type="entry name" value="TPR-like"/>
    <property type="match status" value="1"/>
</dbReference>
<dbReference type="Proteomes" id="UP000239549">
    <property type="component" value="Unassembled WGS sequence"/>
</dbReference>
<dbReference type="Gene3D" id="1.25.40.10">
    <property type="entry name" value="Tetratricopeptide repeat domain"/>
    <property type="match status" value="1"/>
</dbReference>
<dbReference type="Pfam" id="PF13181">
    <property type="entry name" value="TPR_8"/>
    <property type="match status" value="1"/>
</dbReference>
<evidence type="ECO:0000313" key="3">
    <source>
        <dbReference type="Proteomes" id="UP000239549"/>
    </source>
</evidence>
<dbReference type="SUPFAM" id="SSF53448">
    <property type="entry name" value="Nucleotide-diphospho-sugar transferases"/>
    <property type="match status" value="1"/>
</dbReference>
<dbReference type="EMBL" id="BFAV01000135">
    <property type="protein sequence ID" value="GBF34311.1"/>
    <property type="molecule type" value="Genomic_DNA"/>
</dbReference>
<gene>
    <name evidence="2" type="ORF">DCCM_3423</name>
</gene>
<accession>A0A2L2XK84</accession>
<dbReference type="GO" id="GO:0016740">
    <property type="term" value="F:transferase activity"/>
    <property type="evidence" value="ECO:0007669"/>
    <property type="project" value="UniProtKB-KW"/>
</dbReference>
<comment type="caution">
    <text evidence="2">The sequence shown here is derived from an EMBL/GenBank/DDBJ whole genome shotgun (WGS) entry which is preliminary data.</text>
</comment>
<dbReference type="Gene3D" id="3.90.550.10">
    <property type="entry name" value="Spore Coat Polysaccharide Biosynthesis Protein SpsA, Chain A"/>
    <property type="match status" value="1"/>
</dbReference>
<organism evidence="2 3">
    <name type="scientific">Desulfocucumis palustris</name>
    <dbReference type="NCBI Taxonomy" id="1898651"/>
    <lineage>
        <taxon>Bacteria</taxon>
        <taxon>Bacillati</taxon>
        <taxon>Bacillota</taxon>
        <taxon>Clostridia</taxon>
        <taxon>Eubacteriales</taxon>
        <taxon>Desulfocucumaceae</taxon>
        <taxon>Desulfocucumis</taxon>
    </lineage>
</organism>